<dbReference type="AlphaFoldDB" id="A0A3N4N0H1"/>
<dbReference type="CDD" id="cd02847">
    <property type="entry name" value="E_set_Chitobiase_C"/>
    <property type="match status" value="1"/>
</dbReference>
<dbReference type="Pfam" id="PF02838">
    <property type="entry name" value="Glyco_hydro_20b"/>
    <property type="match status" value="1"/>
</dbReference>
<evidence type="ECO:0000256" key="3">
    <source>
        <dbReference type="ARBA" id="ARBA00012663"/>
    </source>
</evidence>
<dbReference type="InterPro" id="IPR015882">
    <property type="entry name" value="HEX_bac_N"/>
</dbReference>
<dbReference type="GO" id="GO:0016020">
    <property type="term" value="C:membrane"/>
    <property type="evidence" value="ECO:0007669"/>
    <property type="project" value="TreeGrafter"/>
</dbReference>
<feature type="chain" id="PRO_5018019494" description="beta-N-acetylhexosaminidase" evidence="9">
    <location>
        <begin position="19"/>
        <end position="846"/>
    </location>
</feature>
<dbReference type="InterPro" id="IPR008965">
    <property type="entry name" value="CBM2/CBM3_carb-bd_dom_sf"/>
</dbReference>
<reference evidence="12" key="1">
    <citation type="submission" date="2018-11" db="EMBL/GenBank/DDBJ databases">
        <title>Chitinophaga lutea sp.nov., isolate from arsenic contaminated soil.</title>
        <authorList>
            <person name="Zong Y."/>
        </authorList>
    </citation>
    <scope>NUCLEOTIDE SEQUENCE [LARGE SCALE GENOMIC DNA]</scope>
    <source>
        <strain evidence="12">YLT18</strain>
    </source>
</reference>
<dbReference type="Gene3D" id="3.30.379.10">
    <property type="entry name" value="Chitobiase/beta-hexosaminidase domain 2-like"/>
    <property type="match status" value="1"/>
</dbReference>
<dbReference type="InterPro" id="IPR004867">
    <property type="entry name" value="CHB_C_dom"/>
</dbReference>
<dbReference type="Gene3D" id="3.20.20.80">
    <property type="entry name" value="Glycosidases"/>
    <property type="match status" value="1"/>
</dbReference>
<dbReference type="InterPro" id="IPR025705">
    <property type="entry name" value="Beta_hexosaminidase_sua/sub"/>
</dbReference>
<keyword evidence="9" id="KW-0732">Signal</keyword>
<dbReference type="SMART" id="SM01081">
    <property type="entry name" value="CHB_HEX"/>
    <property type="match status" value="1"/>
</dbReference>
<dbReference type="InterPro" id="IPR013783">
    <property type="entry name" value="Ig-like_fold"/>
</dbReference>
<dbReference type="Gene3D" id="2.60.40.290">
    <property type="match status" value="1"/>
</dbReference>
<dbReference type="InterPro" id="IPR029018">
    <property type="entry name" value="Hex-like_dom2"/>
</dbReference>
<gene>
    <name evidence="11" type="ORF">EG028_10580</name>
</gene>
<keyword evidence="12" id="KW-1185">Reference proteome</keyword>
<dbReference type="Pfam" id="PF03173">
    <property type="entry name" value="CHB_HEX"/>
    <property type="match status" value="1"/>
</dbReference>
<dbReference type="InterPro" id="IPR012291">
    <property type="entry name" value="CBM2_carb-bd_dom_sf"/>
</dbReference>
<protein>
    <recommendedName>
        <fullName evidence="3">beta-N-acetylhexosaminidase</fullName>
        <ecNumber evidence="3">3.2.1.52</ecNumber>
    </recommendedName>
    <alternativeName>
        <fullName evidence="6">Beta-N-acetylhexosaminidase</fullName>
    </alternativeName>
    <alternativeName>
        <fullName evidence="7">N-acetyl-beta-glucosaminidase</fullName>
    </alternativeName>
</protein>
<evidence type="ECO:0000259" key="10">
    <source>
        <dbReference type="SMART" id="SM01081"/>
    </source>
</evidence>
<feature type="domain" description="Chitobiase/beta-hexosaminidases N-terminal" evidence="10">
    <location>
        <begin position="26"/>
        <end position="174"/>
    </location>
</feature>
<dbReference type="InterPro" id="IPR004866">
    <property type="entry name" value="CHB/HEX_N_dom"/>
</dbReference>
<evidence type="ECO:0000256" key="4">
    <source>
        <dbReference type="ARBA" id="ARBA00022801"/>
    </source>
</evidence>
<evidence type="ECO:0000256" key="2">
    <source>
        <dbReference type="ARBA" id="ARBA00006285"/>
    </source>
</evidence>
<accession>A0A3N4N0H1</accession>
<dbReference type="GO" id="GO:0005975">
    <property type="term" value="P:carbohydrate metabolic process"/>
    <property type="evidence" value="ECO:0007669"/>
    <property type="project" value="InterPro"/>
</dbReference>
<evidence type="ECO:0000256" key="5">
    <source>
        <dbReference type="ARBA" id="ARBA00023295"/>
    </source>
</evidence>
<evidence type="ECO:0000256" key="1">
    <source>
        <dbReference type="ARBA" id="ARBA00001231"/>
    </source>
</evidence>
<dbReference type="Gene3D" id="2.60.40.10">
    <property type="entry name" value="Immunoglobulins"/>
    <property type="match status" value="1"/>
</dbReference>
<dbReference type="GO" id="GO:0030203">
    <property type="term" value="P:glycosaminoglycan metabolic process"/>
    <property type="evidence" value="ECO:0007669"/>
    <property type="project" value="TreeGrafter"/>
</dbReference>
<comment type="catalytic activity">
    <reaction evidence="1">
        <text>Hydrolysis of terminal non-reducing N-acetyl-D-hexosamine residues in N-acetyl-beta-D-hexosaminides.</text>
        <dbReference type="EC" id="3.2.1.52"/>
    </reaction>
</comment>
<dbReference type="Proteomes" id="UP000279089">
    <property type="component" value="Unassembled WGS sequence"/>
</dbReference>
<dbReference type="EMBL" id="RMBX01000005">
    <property type="protein sequence ID" value="RPD41123.1"/>
    <property type="molecule type" value="Genomic_DNA"/>
</dbReference>
<evidence type="ECO:0000256" key="9">
    <source>
        <dbReference type="SAM" id="SignalP"/>
    </source>
</evidence>
<proteinExistence type="inferred from homology"/>
<dbReference type="GO" id="GO:0004563">
    <property type="term" value="F:beta-N-acetylhexosaminidase activity"/>
    <property type="evidence" value="ECO:0007669"/>
    <property type="project" value="UniProtKB-EC"/>
</dbReference>
<dbReference type="SUPFAM" id="SSF81296">
    <property type="entry name" value="E set domains"/>
    <property type="match status" value="1"/>
</dbReference>
<dbReference type="PANTHER" id="PTHR22600:SF57">
    <property type="entry name" value="BETA-N-ACETYLHEXOSAMINIDASE"/>
    <property type="match status" value="1"/>
</dbReference>
<evidence type="ECO:0000313" key="12">
    <source>
        <dbReference type="Proteomes" id="UP000279089"/>
    </source>
</evidence>
<name>A0A3N4N0H1_9BACT</name>
<evidence type="ECO:0000256" key="6">
    <source>
        <dbReference type="ARBA" id="ARBA00030512"/>
    </source>
</evidence>
<dbReference type="SUPFAM" id="SSF49384">
    <property type="entry name" value="Carbohydrate-binding domain"/>
    <property type="match status" value="1"/>
</dbReference>
<dbReference type="PRINTS" id="PR00738">
    <property type="entry name" value="GLHYDRLASE20"/>
</dbReference>
<feature type="signal peptide" evidence="9">
    <location>
        <begin position="1"/>
        <end position="18"/>
    </location>
</feature>
<organism evidence="11 12">
    <name type="scientific">Chitinophaga barathri</name>
    <dbReference type="NCBI Taxonomy" id="1647451"/>
    <lineage>
        <taxon>Bacteria</taxon>
        <taxon>Pseudomonadati</taxon>
        <taxon>Bacteroidota</taxon>
        <taxon>Chitinophagia</taxon>
        <taxon>Chitinophagales</taxon>
        <taxon>Chitinophagaceae</taxon>
        <taxon>Chitinophaga</taxon>
    </lineage>
</organism>
<keyword evidence="4" id="KW-0378">Hydrolase</keyword>
<evidence type="ECO:0000256" key="8">
    <source>
        <dbReference type="PIRSR" id="PIRSR625705-1"/>
    </source>
</evidence>
<dbReference type="EC" id="3.2.1.52" evidence="3"/>
<comment type="similarity">
    <text evidence="2">Belongs to the glycosyl hydrolase 20 family.</text>
</comment>
<dbReference type="PANTHER" id="PTHR22600">
    <property type="entry name" value="BETA-HEXOSAMINIDASE"/>
    <property type="match status" value="1"/>
</dbReference>
<dbReference type="GO" id="GO:0030247">
    <property type="term" value="F:polysaccharide binding"/>
    <property type="evidence" value="ECO:0007669"/>
    <property type="project" value="InterPro"/>
</dbReference>
<feature type="active site" description="Proton donor" evidence="8">
    <location>
        <position position="523"/>
    </location>
</feature>
<dbReference type="OrthoDB" id="726159at2"/>
<dbReference type="Pfam" id="PF03174">
    <property type="entry name" value="CHB_HEX_C"/>
    <property type="match status" value="1"/>
</dbReference>
<dbReference type="RefSeq" id="WP_120516574.1">
    <property type="nucleotide sequence ID" value="NZ_QXZY01000006.1"/>
</dbReference>
<dbReference type="InterPro" id="IPR014756">
    <property type="entry name" value="Ig_E-set"/>
</dbReference>
<evidence type="ECO:0000256" key="7">
    <source>
        <dbReference type="ARBA" id="ARBA00033000"/>
    </source>
</evidence>
<dbReference type="InterPro" id="IPR015883">
    <property type="entry name" value="Glyco_hydro_20_cat"/>
</dbReference>
<sequence length="846" mass="94418">MHQRFTFILLLLSFSAFAQTPPFPRNGLKLKWEVKENGFMGEAKTLSVFTLTNTTKKAFPATGWTIYYNFIRFTTPLRTETSPAVVPGHINGHLYTLKPTSAFKGLAPGDSIQISIESGAWVTNITDAPDGPYIVWDDAPAKGYAIADYTVVPSTQDKQLRRQANDTQVRTSLEDIYKRNSVIRDIPEDQLPRIFPTPESANNTSGAFTLDARDVIAYHPEFKQEAAYLAAILTEALGKPVKTAEGSEGSVVLGKLLKKEKTAPDSYTLNVNNDKVALYGTSAGEVFYAIQSFRQLLKTPENGVITIAGIDVKDKPRFGYRAFMIDVSRNFQTKAEILRILDVLALYKLNVLHLHMSDDEGWRIEIPGLPELTEVGGRRGHSVDELEMIQPSYGSGPDVNNTTGTGWYTKADYIEILRYAKTRHIKVIPEVEMPGHARAAIKAMDARYAKFMKAGNAQAANEYRLSDPDDKSQYRSVQEWKDNVINVGLPSTYKFIEKVTDELVAMHKEAGAPLDIIHMGGDETPAGVWERSPVCQRLLDSSETLHTVDDLWPYFYDKVAQIVNKRGLQLYGWEEAGMRRTKRDGRDVMIVNPDFGPRNFMVDVWNNVMGGGMEDLSYRLANGGYKVVLSGVSNYYFDMAYLRDYYEPGFYWGGYVDLDKPFYFIPLDLYKNSKEDGAGNPLPASTFVGKDRLTEYGAGNITGIQSALWAETLKSPQALEYLLLPKLLGMAERAWAKDPEWTKDEAGYNEAWSIFANVTGKKELPRLAKLNGGYNYRIPTAGVGLADGKVLANVQLPGLVIRYTVDGKEPDAKSAVYSAPIAQKGTIRFRVFDQQGRGGRTVTVQH</sequence>
<dbReference type="InterPro" id="IPR017853">
    <property type="entry name" value="GH"/>
</dbReference>
<comment type="caution">
    <text evidence="11">The sequence shown here is derived from an EMBL/GenBank/DDBJ whole genome shotgun (WGS) entry which is preliminary data.</text>
</comment>
<evidence type="ECO:0000313" key="11">
    <source>
        <dbReference type="EMBL" id="RPD41123.1"/>
    </source>
</evidence>
<keyword evidence="5" id="KW-0326">Glycosidase</keyword>
<dbReference type="SUPFAM" id="SSF55545">
    <property type="entry name" value="beta-N-acetylhexosaminidase-like domain"/>
    <property type="match status" value="1"/>
</dbReference>
<dbReference type="Pfam" id="PF00728">
    <property type="entry name" value="Glyco_hydro_20"/>
    <property type="match status" value="1"/>
</dbReference>
<dbReference type="SUPFAM" id="SSF51445">
    <property type="entry name" value="(Trans)glycosidases"/>
    <property type="match status" value="1"/>
</dbReference>